<dbReference type="Proteomes" id="UP001277972">
    <property type="component" value="Unassembled WGS sequence"/>
</dbReference>
<evidence type="ECO:0000313" key="1">
    <source>
        <dbReference type="EMBL" id="MDX8045449.1"/>
    </source>
</evidence>
<organism evidence="1 2">
    <name type="scientific">Gracilibacillus pellucidus</name>
    <dbReference type="NCBI Taxonomy" id="3095368"/>
    <lineage>
        <taxon>Bacteria</taxon>
        <taxon>Bacillati</taxon>
        <taxon>Bacillota</taxon>
        <taxon>Bacilli</taxon>
        <taxon>Bacillales</taxon>
        <taxon>Bacillaceae</taxon>
        <taxon>Gracilibacillus</taxon>
    </lineage>
</organism>
<proteinExistence type="predicted"/>
<name>A0ACC6M3A9_9BACI</name>
<dbReference type="EMBL" id="JAWZSR010000002">
    <property type="protein sequence ID" value="MDX8045449.1"/>
    <property type="molecule type" value="Genomic_DNA"/>
</dbReference>
<keyword evidence="2" id="KW-1185">Reference proteome</keyword>
<evidence type="ECO:0000313" key="2">
    <source>
        <dbReference type="Proteomes" id="UP001277972"/>
    </source>
</evidence>
<protein>
    <submittedName>
        <fullName evidence="1">Uncharacterized protein</fullName>
    </submittedName>
</protein>
<reference evidence="1" key="1">
    <citation type="submission" date="2023-11" db="EMBL/GenBank/DDBJ databases">
        <title>Gracilibacillus pellucida a moderately halophilic bacterium isolated from saline soil in Xinjiang province.</title>
        <authorList>
            <person name="Zhang Z."/>
            <person name="Tan F."/>
            <person name="Wang Y."/>
            <person name="Xia M."/>
        </authorList>
    </citation>
    <scope>NUCLEOTIDE SEQUENCE</scope>
    <source>
        <strain evidence="1">S3-1-1</strain>
    </source>
</reference>
<comment type="caution">
    <text evidence="1">The sequence shown here is derived from an EMBL/GenBank/DDBJ whole genome shotgun (WGS) entry which is preliminary data.</text>
</comment>
<accession>A0ACC6M3A9</accession>
<gene>
    <name evidence="1" type="ORF">SH601_05545</name>
</gene>
<sequence length="68" mass="7742">MAMSLLELQEKAEVSAKILMVASMLASDHLYSKNDAARDLVLFLKEYKYIQDLPVREVEEIEAGLKNK</sequence>